<dbReference type="Proteomes" id="UP001209540">
    <property type="component" value="Unassembled WGS sequence"/>
</dbReference>
<organism evidence="2 3">
    <name type="scientific">Phascolomyces articulosus</name>
    <dbReference type="NCBI Taxonomy" id="60185"/>
    <lineage>
        <taxon>Eukaryota</taxon>
        <taxon>Fungi</taxon>
        <taxon>Fungi incertae sedis</taxon>
        <taxon>Mucoromycota</taxon>
        <taxon>Mucoromycotina</taxon>
        <taxon>Mucoromycetes</taxon>
        <taxon>Mucorales</taxon>
        <taxon>Lichtheimiaceae</taxon>
        <taxon>Phascolomyces</taxon>
    </lineage>
</organism>
<accession>A0AAD5PDV5</accession>
<comment type="caution">
    <text evidence="2">The sequence shown here is derived from an EMBL/GenBank/DDBJ whole genome shotgun (WGS) entry which is preliminary data.</text>
</comment>
<reference evidence="2" key="1">
    <citation type="journal article" date="2022" name="IScience">
        <title>Evolution of zygomycete secretomes and the origins of terrestrial fungal ecologies.</title>
        <authorList>
            <person name="Chang Y."/>
            <person name="Wang Y."/>
            <person name="Mondo S."/>
            <person name="Ahrendt S."/>
            <person name="Andreopoulos W."/>
            <person name="Barry K."/>
            <person name="Beard J."/>
            <person name="Benny G.L."/>
            <person name="Blankenship S."/>
            <person name="Bonito G."/>
            <person name="Cuomo C."/>
            <person name="Desiro A."/>
            <person name="Gervers K.A."/>
            <person name="Hundley H."/>
            <person name="Kuo A."/>
            <person name="LaButti K."/>
            <person name="Lang B.F."/>
            <person name="Lipzen A."/>
            <person name="O'Donnell K."/>
            <person name="Pangilinan J."/>
            <person name="Reynolds N."/>
            <person name="Sandor L."/>
            <person name="Smith M.E."/>
            <person name="Tsang A."/>
            <person name="Grigoriev I.V."/>
            <person name="Stajich J.E."/>
            <person name="Spatafora J.W."/>
        </authorList>
    </citation>
    <scope>NUCLEOTIDE SEQUENCE</scope>
    <source>
        <strain evidence="2">RSA 2281</strain>
    </source>
</reference>
<dbReference type="EMBL" id="JAIXMP010000013">
    <property type="protein sequence ID" value="KAI9263156.1"/>
    <property type="molecule type" value="Genomic_DNA"/>
</dbReference>
<gene>
    <name evidence="2" type="ORF">BDA99DRAFT_509472</name>
</gene>
<proteinExistence type="predicted"/>
<protein>
    <submittedName>
        <fullName evidence="2">Uncharacterized protein</fullName>
    </submittedName>
</protein>
<evidence type="ECO:0000313" key="3">
    <source>
        <dbReference type="Proteomes" id="UP001209540"/>
    </source>
</evidence>
<sequence>MNRNRPKKTFPSVEKTKKRLRHAINGYTRFILRHYPDRLRDGRPLFPMTLKDLLLYIDYKTPLCLYWTMRKNMSVLHYHPAHGDKWKKNVLENLIVLKKFNELREAADVEAAAVAYQNNNGSSSLGHSSVSDNDESDNNDESCQIIPGEKKGFMITKAKPLIFPPTPSLAPPALAPASPEGNISSKQKTRKLVPVRRTLKNGIITMNLDADLLASKVRVIPYMTPIIPRQLPSIPSCSPTIVIKPNEADITTNSSSSV</sequence>
<feature type="region of interest" description="Disordered" evidence="1">
    <location>
        <begin position="122"/>
        <end position="143"/>
    </location>
</feature>
<dbReference type="AlphaFoldDB" id="A0AAD5PDV5"/>
<keyword evidence="3" id="KW-1185">Reference proteome</keyword>
<feature type="compositionally biased region" description="Low complexity" evidence="1">
    <location>
        <begin position="122"/>
        <end position="131"/>
    </location>
</feature>
<name>A0AAD5PDV5_9FUNG</name>
<reference evidence="2" key="2">
    <citation type="submission" date="2023-02" db="EMBL/GenBank/DDBJ databases">
        <authorList>
            <consortium name="DOE Joint Genome Institute"/>
            <person name="Mondo S.J."/>
            <person name="Chang Y."/>
            <person name="Wang Y."/>
            <person name="Ahrendt S."/>
            <person name="Andreopoulos W."/>
            <person name="Barry K."/>
            <person name="Beard J."/>
            <person name="Benny G.L."/>
            <person name="Blankenship S."/>
            <person name="Bonito G."/>
            <person name="Cuomo C."/>
            <person name="Desiro A."/>
            <person name="Gervers K.A."/>
            <person name="Hundley H."/>
            <person name="Kuo A."/>
            <person name="LaButti K."/>
            <person name="Lang B.F."/>
            <person name="Lipzen A."/>
            <person name="O'Donnell K."/>
            <person name="Pangilinan J."/>
            <person name="Reynolds N."/>
            <person name="Sandor L."/>
            <person name="Smith M.W."/>
            <person name="Tsang A."/>
            <person name="Grigoriev I.V."/>
            <person name="Stajich J.E."/>
            <person name="Spatafora J.W."/>
        </authorList>
    </citation>
    <scope>NUCLEOTIDE SEQUENCE</scope>
    <source>
        <strain evidence="2">RSA 2281</strain>
    </source>
</reference>
<evidence type="ECO:0000313" key="2">
    <source>
        <dbReference type="EMBL" id="KAI9263156.1"/>
    </source>
</evidence>
<evidence type="ECO:0000256" key="1">
    <source>
        <dbReference type="SAM" id="MobiDB-lite"/>
    </source>
</evidence>